<proteinExistence type="predicted"/>
<dbReference type="Proteomes" id="UP000688137">
    <property type="component" value="Unassembled WGS sequence"/>
</dbReference>
<evidence type="ECO:0000313" key="1">
    <source>
        <dbReference type="EMBL" id="CAD8104449.1"/>
    </source>
</evidence>
<organism evidence="1 2">
    <name type="scientific">Paramecium primaurelia</name>
    <dbReference type="NCBI Taxonomy" id="5886"/>
    <lineage>
        <taxon>Eukaryota</taxon>
        <taxon>Sar</taxon>
        <taxon>Alveolata</taxon>
        <taxon>Ciliophora</taxon>
        <taxon>Intramacronucleata</taxon>
        <taxon>Oligohymenophorea</taxon>
        <taxon>Peniculida</taxon>
        <taxon>Parameciidae</taxon>
        <taxon>Paramecium</taxon>
    </lineage>
</organism>
<evidence type="ECO:0000313" key="2">
    <source>
        <dbReference type="Proteomes" id="UP000688137"/>
    </source>
</evidence>
<reference evidence="1" key="1">
    <citation type="submission" date="2021-01" db="EMBL/GenBank/DDBJ databases">
        <authorList>
            <consortium name="Genoscope - CEA"/>
            <person name="William W."/>
        </authorList>
    </citation>
    <scope>NUCLEOTIDE SEQUENCE</scope>
</reference>
<protein>
    <submittedName>
        <fullName evidence="1">Uncharacterized protein</fullName>
    </submittedName>
</protein>
<name>A0A8S1PNU0_PARPR</name>
<dbReference type="EMBL" id="CAJJDM010000127">
    <property type="protein sequence ID" value="CAD8104449.1"/>
    <property type="molecule type" value="Genomic_DNA"/>
</dbReference>
<comment type="caution">
    <text evidence="1">The sequence shown here is derived from an EMBL/GenBank/DDBJ whole genome shotgun (WGS) entry which is preliminary data.</text>
</comment>
<accession>A0A8S1PNU0</accession>
<sequence length="56" mass="6607">MEQDSSDFMKSMKMNELQDFVCIRIAQNHFNSAYDVFKKFINIFAMAAYDVNNCKI</sequence>
<keyword evidence="2" id="KW-1185">Reference proteome</keyword>
<dbReference type="AlphaFoldDB" id="A0A8S1PNU0"/>
<gene>
    <name evidence="1" type="ORF">PPRIM_AZ9-3.1.T1240011</name>
</gene>